<dbReference type="OrthoDB" id="7735550at2759"/>
<dbReference type="STRING" id="400682.A0A1X7STD3"/>
<dbReference type="PANTHER" id="PTHR19143">
    <property type="entry name" value="FIBRINOGEN/TENASCIN/ANGIOPOEITIN"/>
    <property type="match status" value="1"/>
</dbReference>
<dbReference type="eggNOG" id="KOG2579">
    <property type="taxonomic scope" value="Eukaryota"/>
</dbReference>
<dbReference type="InterPro" id="IPR014716">
    <property type="entry name" value="Fibrinogen_a/b/g_C_1"/>
</dbReference>
<evidence type="ECO:0000259" key="1">
    <source>
        <dbReference type="PROSITE" id="PS51406"/>
    </source>
</evidence>
<dbReference type="OMA" id="HWIGLEF"/>
<dbReference type="SUPFAM" id="SSF56496">
    <property type="entry name" value="Fibrinogen C-terminal domain-like"/>
    <property type="match status" value="1"/>
</dbReference>
<accession>A0A1X7STD3</accession>
<dbReference type="PROSITE" id="PS51406">
    <property type="entry name" value="FIBRINOGEN_C_2"/>
    <property type="match status" value="1"/>
</dbReference>
<reference evidence="2" key="1">
    <citation type="submission" date="2017-05" db="UniProtKB">
        <authorList>
            <consortium name="EnsemblMetazoa"/>
        </authorList>
    </citation>
    <scope>IDENTIFICATION</scope>
</reference>
<proteinExistence type="predicted"/>
<feature type="domain" description="Fibrinogen C-terminal" evidence="1">
    <location>
        <begin position="1"/>
        <end position="136"/>
    </location>
</feature>
<dbReference type="Pfam" id="PF00147">
    <property type="entry name" value="Fibrinogen_C"/>
    <property type="match status" value="1"/>
</dbReference>
<organism evidence="2">
    <name type="scientific">Amphimedon queenslandica</name>
    <name type="common">Sponge</name>
    <dbReference type="NCBI Taxonomy" id="400682"/>
    <lineage>
        <taxon>Eukaryota</taxon>
        <taxon>Metazoa</taxon>
        <taxon>Porifera</taxon>
        <taxon>Demospongiae</taxon>
        <taxon>Heteroscleromorpha</taxon>
        <taxon>Haplosclerida</taxon>
        <taxon>Niphatidae</taxon>
        <taxon>Amphimedon</taxon>
    </lineage>
</organism>
<dbReference type="Gene3D" id="3.90.215.10">
    <property type="entry name" value="Gamma Fibrinogen, chain A, domain 1"/>
    <property type="match status" value="1"/>
</dbReference>
<dbReference type="EnsemblMetazoa" id="Aqu2.1.05404_001">
    <property type="protein sequence ID" value="Aqu2.1.05404_001"/>
    <property type="gene ID" value="Aqu2.1.05404"/>
</dbReference>
<evidence type="ECO:0000313" key="2">
    <source>
        <dbReference type="EnsemblMetazoa" id="Aqu2.1.05404_001"/>
    </source>
</evidence>
<protein>
    <recommendedName>
        <fullName evidence="1">Fibrinogen C-terminal domain-containing protein</fullName>
    </recommendedName>
</protein>
<dbReference type="SMART" id="SM00186">
    <property type="entry name" value="FBG"/>
    <property type="match status" value="1"/>
</dbReference>
<dbReference type="InterPro" id="IPR002181">
    <property type="entry name" value="Fibrinogen_a/b/g_C_dom"/>
</dbReference>
<dbReference type="GO" id="GO:0005615">
    <property type="term" value="C:extracellular space"/>
    <property type="evidence" value="ECO:0007669"/>
    <property type="project" value="TreeGrafter"/>
</dbReference>
<dbReference type="InterPro" id="IPR036056">
    <property type="entry name" value="Fibrinogen-like_C"/>
</dbReference>
<name>A0A1X7STD3_AMPQE</name>
<dbReference type="InterPro" id="IPR050373">
    <property type="entry name" value="Fibrinogen_C-term_domain"/>
</dbReference>
<sequence length="170" mass="20129">MEPDNNKAWLVIFYRDGTDDSVNYNQPYSQYKRYQGFGNISGNHWIGLEFMHNYTQLYNTILRIELTANKIKHILMYDHFSISSKESGYRLNVGNYNGTLPNYLSHHNNNPFLTPDKETNSYNCATLHQGGWWYECWYVFFTGTTSEIYWGEYIFESARMSLLNKQCTEC</sequence>
<dbReference type="AlphaFoldDB" id="A0A1X7STD3"/>
<dbReference type="PANTHER" id="PTHR19143:SF327">
    <property type="entry name" value="FI21813P1-RELATED"/>
    <property type="match status" value="1"/>
</dbReference>
<dbReference type="InParanoid" id="A0A1X7STD3"/>